<dbReference type="NCBIfam" id="TIGR04131">
    <property type="entry name" value="Bac_Flav_CTERM"/>
    <property type="match status" value="1"/>
</dbReference>
<protein>
    <recommendedName>
        <fullName evidence="1">PKD domain-containing protein</fullName>
    </recommendedName>
</protein>
<dbReference type="STRING" id="1333662.LPB303_09985"/>
<dbReference type="EMBL" id="LVWE01000033">
    <property type="protein sequence ID" value="OAD44978.1"/>
    <property type="molecule type" value="Genomic_DNA"/>
</dbReference>
<feature type="domain" description="PKD" evidence="1">
    <location>
        <begin position="415"/>
        <end position="458"/>
    </location>
</feature>
<dbReference type="SUPFAM" id="SSF49299">
    <property type="entry name" value="PKD domain"/>
    <property type="match status" value="1"/>
</dbReference>
<dbReference type="Proteomes" id="UP000076923">
    <property type="component" value="Unassembled WGS sequence"/>
</dbReference>
<keyword evidence="3" id="KW-1185">Reference proteome</keyword>
<accession>A0A176TAP1</accession>
<dbReference type="InterPro" id="IPR035986">
    <property type="entry name" value="PKD_dom_sf"/>
</dbReference>
<name>A0A176TAP1_9FLAO</name>
<gene>
    <name evidence="2" type="ORF">LPB303_09985</name>
</gene>
<dbReference type="CDD" id="cd00146">
    <property type="entry name" value="PKD"/>
    <property type="match status" value="1"/>
</dbReference>
<dbReference type="InterPro" id="IPR026341">
    <property type="entry name" value="T9SS_type_B"/>
</dbReference>
<evidence type="ECO:0000259" key="1">
    <source>
        <dbReference type="PROSITE" id="PS50093"/>
    </source>
</evidence>
<proteinExistence type="predicted"/>
<dbReference type="InterPro" id="IPR000601">
    <property type="entry name" value="PKD_dom"/>
</dbReference>
<reference evidence="2 3" key="1">
    <citation type="submission" date="2016-02" db="EMBL/GenBank/DDBJ databases">
        <title>Draft genome sequence of Polaribacter atrinae KACC17473.</title>
        <authorList>
            <person name="Shin S.-K."/>
            <person name="Yi H."/>
        </authorList>
    </citation>
    <scope>NUCLEOTIDE SEQUENCE [LARGE SCALE GENOMIC DNA]</scope>
    <source>
        <strain evidence="2 3">KACC 17473</strain>
    </source>
</reference>
<organism evidence="2 3">
    <name type="scientific">Polaribacter atrinae</name>
    <dbReference type="NCBI Taxonomy" id="1333662"/>
    <lineage>
        <taxon>Bacteria</taxon>
        <taxon>Pseudomonadati</taxon>
        <taxon>Bacteroidota</taxon>
        <taxon>Flavobacteriia</taxon>
        <taxon>Flavobacteriales</taxon>
        <taxon>Flavobacteriaceae</taxon>
    </lineage>
</organism>
<dbReference type="Pfam" id="PF18911">
    <property type="entry name" value="PKD_4"/>
    <property type="match status" value="1"/>
</dbReference>
<evidence type="ECO:0000313" key="2">
    <source>
        <dbReference type="EMBL" id="OAD44978.1"/>
    </source>
</evidence>
<dbReference type="OrthoDB" id="9765926at2"/>
<dbReference type="RefSeq" id="WP_068449886.1">
    <property type="nucleotide sequence ID" value="NZ_CP150660.1"/>
</dbReference>
<dbReference type="SUPFAM" id="SSF50969">
    <property type="entry name" value="YVTN repeat-like/Quinoprotein amine dehydrogenase"/>
    <property type="match status" value="1"/>
</dbReference>
<comment type="caution">
    <text evidence="2">The sequence shown here is derived from an EMBL/GenBank/DDBJ whole genome shotgun (WGS) entry which is preliminary data.</text>
</comment>
<dbReference type="Gene3D" id="2.60.40.10">
    <property type="entry name" value="Immunoglobulins"/>
    <property type="match status" value="1"/>
</dbReference>
<sequence length="913" mass="103013">MKIKLYLLLFLFSINIFSQRETDHWYFGDKAGIHFNKGNVDVLEDSQMTVINGSSSISDSQGNLLFYTDGQTIWNKNHEIMINGEGLNGELNNTQSSIIIPKPNSDTTFYVFTTRKTELSSPLVYPMIYHSEIEFSTSRPLGWVKYKNMPLMHSTANKITAIHHKNGKDVWGITYGSNAYEAENDILYAIKVTEDGVERPFTTTQLEYVKYENSYDGEMTISPDGSTIALYNAGLIRFFEFDTTTGLFSKIKYVTIAEFGGAGYDAYGLTFSPDSKLLYYSARYSNRNGQSYNIMQLEVDNPDEGFRGTPVYSGPLEISKSSISLGTDGKIYIAQSTTENIFDGNGNYLGFETYAEETLSIVHEPNRVGQNADYEHEAINLKSGASYKGLPNFIQSYFRNRIITENKCITDVFNFSLDSYNTITAAKWDFGDGNSGTGLTADHQYTTSGNFIVTCLVTIEGKEIPFYKEITVYPLPKLTSDQKLIQCDGDNNGIDLFDLTDIGPKIVEDSFNKAYLFYKSSNDAERDENRIPNPKTFENESTSQELFVKVITEKGCGSITNFFIESKFVSLGDVDTYYTCDSSDNLNGDRIGYFDLKTKSNEIRTNFNLDAENTIRFYPTLLDAQTTENQLPNKFNSLSTTIYVRVDNELGCGGMEPVNLVVNPTPKIELQDSYTICFNPNVNPITLTADASNDAFEWRNSSDNIISTNKDFKLNAIGDYSLTVYKTENGITCTSFKEFTVINPPSATFYDINVNTEDETNNIVDINLNGNSTYEFSLDNNTFFGNGTSHTFTNVTTGLRTIYIRDINNCEPPVQTNVSVIGYRKFFTPNNDNKNDYWNVKGIDSAFFKSVKIFIMDRYGKVVYQITDFNNLGWDGTYNGKPLPSNDYWFHSEIIDNNDQLIKASGNFSLIRK</sequence>
<dbReference type="PROSITE" id="PS50093">
    <property type="entry name" value="PKD"/>
    <property type="match status" value="1"/>
</dbReference>
<evidence type="ECO:0000313" key="3">
    <source>
        <dbReference type="Proteomes" id="UP000076923"/>
    </source>
</evidence>
<dbReference type="AlphaFoldDB" id="A0A176TAP1"/>
<dbReference type="InterPro" id="IPR013783">
    <property type="entry name" value="Ig-like_fold"/>
</dbReference>
<dbReference type="InterPro" id="IPR011044">
    <property type="entry name" value="Quino_amine_DH_bsu"/>
</dbReference>
<dbReference type="Pfam" id="PF13585">
    <property type="entry name" value="CHU_C"/>
    <property type="match status" value="1"/>
</dbReference>